<keyword evidence="3" id="KW-1185">Reference proteome</keyword>
<feature type="compositionally biased region" description="Low complexity" evidence="1">
    <location>
        <begin position="1"/>
        <end position="17"/>
    </location>
</feature>
<accession>A0A9Q3HK61</accession>
<comment type="caution">
    <text evidence="2">The sequence shown here is derived from an EMBL/GenBank/DDBJ whole genome shotgun (WGS) entry which is preliminary data.</text>
</comment>
<sequence>MPSTRSGAGYSPSSSSQKGHRRDYGRSKSVTEGQGSVDYLQINKLCNSEADDTILPSTRADTTTRSHSGHIRIQPKGLQQCIAEQRVPDPLDMWKNCMNSYLIVTKLLGHPNTSKLLNGWLPFMEKKNMMLLTAEWRKNNPPPPKQVPKTAAEIPR</sequence>
<reference evidence="2" key="1">
    <citation type="submission" date="2021-03" db="EMBL/GenBank/DDBJ databases">
        <title>Draft genome sequence of rust myrtle Austropuccinia psidii MF-1, a brazilian biotype.</title>
        <authorList>
            <person name="Quecine M.C."/>
            <person name="Pachon D.M.R."/>
            <person name="Bonatelli M.L."/>
            <person name="Correr F.H."/>
            <person name="Franceschini L.M."/>
            <person name="Leite T.F."/>
            <person name="Margarido G.R.A."/>
            <person name="Almeida C.A."/>
            <person name="Ferrarezi J.A."/>
            <person name="Labate C.A."/>
        </authorList>
    </citation>
    <scope>NUCLEOTIDE SEQUENCE</scope>
    <source>
        <strain evidence="2">MF-1</strain>
    </source>
</reference>
<organism evidence="2 3">
    <name type="scientific">Austropuccinia psidii MF-1</name>
    <dbReference type="NCBI Taxonomy" id="1389203"/>
    <lineage>
        <taxon>Eukaryota</taxon>
        <taxon>Fungi</taxon>
        <taxon>Dikarya</taxon>
        <taxon>Basidiomycota</taxon>
        <taxon>Pucciniomycotina</taxon>
        <taxon>Pucciniomycetes</taxon>
        <taxon>Pucciniales</taxon>
        <taxon>Sphaerophragmiaceae</taxon>
        <taxon>Austropuccinia</taxon>
    </lineage>
</organism>
<name>A0A9Q3HK61_9BASI</name>
<feature type="region of interest" description="Disordered" evidence="1">
    <location>
        <begin position="1"/>
        <end position="31"/>
    </location>
</feature>
<dbReference type="AlphaFoldDB" id="A0A9Q3HK61"/>
<protein>
    <submittedName>
        <fullName evidence="2">Uncharacterized protein</fullName>
    </submittedName>
</protein>
<dbReference type="Proteomes" id="UP000765509">
    <property type="component" value="Unassembled WGS sequence"/>
</dbReference>
<gene>
    <name evidence="2" type="ORF">O181_046937</name>
</gene>
<evidence type="ECO:0000256" key="1">
    <source>
        <dbReference type="SAM" id="MobiDB-lite"/>
    </source>
</evidence>
<evidence type="ECO:0000313" key="2">
    <source>
        <dbReference type="EMBL" id="MBW0507222.1"/>
    </source>
</evidence>
<feature type="region of interest" description="Disordered" evidence="1">
    <location>
        <begin position="136"/>
        <end position="156"/>
    </location>
</feature>
<proteinExistence type="predicted"/>
<dbReference type="EMBL" id="AVOT02019572">
    <property type="protein sequence ID" value="MBW0507222.1"/>
    <property type="molecule type" value="Genomic_DNA"/>
</dbReference>
<evidence type="ECO:0000313" key="3">
    <source>
        <dbReference type="Proteomes" id="UP000765509"/>
    </source>
</evidence>